<dbReference type="EMBL" id="CVQI01011114">
    <property type="protein sequence ID" value="CRK20775.1"/>
    <property type="molecule type" value="Genomic_DNA"/>
</dbReference>
<dbReference type="Proteomes" id="UP000045706">
    <property type="component" value="Unassembled WGS sequence"/>
</dbReference>
<reference evidence="3" key="1">
    <citation type="submission" date="2015-05" db="EMBL/GenBank/DDBJ databases">
        <authorList>
            <person name="Fogelqvist Johan"/>
        </authorList>
    </citation>
    <scope>NUCLEOTIDE SEQUENCE [LARGE SCALE GENOMIC DNA]</scope>
</reference>
<protein>
    <submittedName>
        <fullName evidence="2">Uncharacterized protein</fullName>
    </submittedName>
</protein>
<organism evidence="2 3">
    <name type="scientific">Verticillium longisporum</name>
    <name type="common">Verticillium dahliae var. longisporum</name>
    <dbReference type="NCBI Taxonomy" id="100787"/>
    <lineage>
        <taxon>Eukaryota</taxon>
        <taxon>Fungi</taxon>
        <taxon>Dikarya</taxon>
        <taxon>Ascomycota</taxon>
        <taxon>Pezizomycotina</taxon>
        <taxon>Sordariomycetes</taxon>
        <taxon>Hypocreomycetidae</taxon>
        <taxon>Glomerellales</taxon>
        <taxon>Plectosphaerellaceae</taxon>
        <taxon>Verticillium</taxon>
    </lineage>
</organism>
<evidence type="ECO:0000313" key="2">
    <source>
        <dbReference type="EMBL" id="CRK20775.1"/>
    </source>
</evidence>
<sequence>MAPPEENGPDGSSLKPVSSLRAKFENLQMTHPPEPGVGPSPPRAVSPAPKPERLREVKTVQENTHHAPAPRPPPKPRADRGSISATHLPLPQHELGLRASTRSLGPPPPLSPKPTTTAPSVMIEPPHSPPKHMIAKFARDDAPSLLNPDYIPHLYAHTRASEVAYAHCFATTIAASAQEVRRDA</sequence>
<name>A0A0G4LGL0_VERLO</name>
<evidence type="ECO:0000313" key="3">
    <source>
        <dbReference type="Proteomes" id="UP000045706"/>
    </source>
</evidence>
<gene>
    <name evidence="2" type="ORF">BN1723_012145</name>
</gene>
<feature type="compositionally biased region" description="Pro residues" evidence="1">
    <location>
        <begin position="32"/>
        <end position="44"/>
    </location>
</feature>
<dbReference type="AlphaFoldDB" id="A0A0G4LGL0"/>
<feature type="region of interest" description="Disordered" evidence="1">
    <location>
        <begin position="1"/>
        <end position="133"/>
    </location>
</feature>
<accession>A0A0G4LGL0</accession>
<evidence type="ECO:0000256" key="1">
    <source>
        <dbReference type="SAM" id="MobiDB-lite"/>
    </source>
</evidence>
<proteinExistence type="predicted"/>
<feature type="compositionally biased region" description="Basic and acidic residues" evidence="1">
    <location>
        <begin position="50"/>
        <end position="65"/>
    </location>
</feature>